<dbReference type="Proteomes" id="UP000277256">
    <property type="component" value="Unassembled WGS sequence"/>
</dbReference>
<dbReference type="NCBIfam" id="TIGR03920">
    <property type="entry name" value="T7SS_EccD"/>
    <property type="match status" value="1"/>
</dbReference>
<keyword evidence="11" id="KW-1185">Reference proteome</keyword>
<comment type="subcellular location">
    <subcellularLocation>
        <location evidence="1">Cell membrane</location>
        <topology evidence="1">Multi-pass membrane protein</topology>
    </subcellularLocation>
</comment>
<reference evidence="10 11" key="1">
    <citation type="submission" date="2018-12" db="EMBL/GenBank/DDBJ databases">
        <title>Glycomyces sp. YIM 121974 draft genome.</title>
        <authorList>
            <person name="Li Q."/>
        </authorList>
    </citation>
    <scope>NUCLEOTIDE SEQUENCE [LARGE SCALE GENOMIC DNA]</scope>
    <source>
        <strain evidence="10 11">YIM 121974</strain>
    </source>
</reference>
<feature type="region of interest" description="Disordered" evidence="7">
    <location>
        <begin position="1"/>
        <end position="60"/>
    </location>
</feature>
<dbReference type="GO" id="GO:0005886">
    <property type="term" value="C:plasma membrane"/>
    <property type="evidence" value="ECO:0007669"/>
    <property type="project" value="UniProtKB-SubCell"/>
</dbReference>
<evidence type="ECO:0000256" key="1">
    <source>
        <dbReference type="ARBA" id="ARBA00004651"/>
    </source>
</evidence>
<feature type="transmembrane region" description="Helical" evidence="8">
    <location>
        <begin position="385"/>
        <end position="404"/>
    </location>
</feature>
<keyword evidence="4 8" id="KW-0812">Transmembrane</keyword>
<evidence type="ECO:0000256" key="7">
    <source>
        <dbReference type="SAM" id="MobiDB-lite"/>
    </source>
</evidence>
<evidence type="ECO:0000256" key="8">
    <source>
        <dbReference type="SAM" id="Phobius"/>
    </source>
</evidence>
<feature type="transmembrane region" description="Helical" evidence="8">
    <location>
        <begin position="469"/>
        <end position="495"/>
    </location>
</feature>
<dbReference type="InterPro" id="IPR044049">
    <property type="entry name" value="EccD_transm"/>
</dbReference>
<dbReference type="InterPro" id="IPR006707">
    <property type="entry name" value="T7SS_EccD"/>
</dbReference>
<keyword evidence="3" id="KW-1003">Cell membrane</keyword>
<comment type="caution">
    <text evidence="10">The sequence shown here is derived from an EMBL/GenBank/DDBJ whole genome shotgun (WGS) entry which is preliminary data.</text>
</comment>
<feature type="transmembrane region" description="Helical" evidence="8">
    <location>
        <begin position="308"/>
        <end position="326"/>
    </location>
</feature>
<dbReference type="EMBL" id="RSEB01000002">
    <property type="protein sequence ID" value="RRS00500.1"/>
    <property type="molecule type" value="Genomic_DNA"/>
</dbReference>
<dbReference type="Gene3D" id="3.10.20.90">
    <property type="entry name" value="Phosphatidylinositol 3-kinase Catalytic Subunit, Chain A, domain 1"/>
    <property type="match status" value="1"/>
</dbReference>
<evidence type="ECO:0000256" key="3">
    <source>
        <dbReference type="ARBA" id="ARBA00022475"/>
    </source>
</evidence>
<feature type="transmembrane region" description="Helical" evidence="8">
    <location>
        <begin position="411"/>
        <end position="429"/>
    </location>
</feature>
<feature type="transmembrane region" description="Helical" evidence="8">
    <location>
        <begin position="360"/>
        <end position="379"/>
    </location>
</feature>
<evidence type="ECO:0000313" key="11">
    <source>
        <dbReference type="Proteomes" id="UP000277256"/>
    </source>
</evidence>
<organism evidence="10 11">
    <name type="scientific">Glycomyces terrestris</name>
    <dbReference type="NCBI Taxonomy" id="2493553"/>
    <lineage>
        <taxon>Bacteria</taxon>
        <taxon>Bacillati</taxon>
        <taxon>Actinomycetota</taxon>
        <taxon>Actinomycetes</taxon>
        <taxon>Glycomycetales</taxon>
        <taxon>Glycomycetaceae</taxon>
        <taxon>Glycomyces</taxon>
    </lineage>
</organism>
<accession>A0A426V0X0</accession>
<evidence type="ECO:0000256" key="4">
    <source>
        <dbReference type="ARBA" id="ARBA00022692"/>
    </source>
</evidence>
<feature type="domain" description="EccD-like transmembrane" evidence="9">
    <location>
        <begin position="172"/>
        <end position="497"/>
    </location>
</feature>
<evidence type="ECO:0000256" key="2">
    <source>
        <dbReference type="ARBA" id="ARBA00006162"/>
    </source>
</evidence>
<dbReference type="Pfam" id="PF08817">
    <property type="entry name" value="YukD"/>
    <property type="match status" value="1"/>
</dbReference>
<feature type="transmembrane region" description="Helical" evidence="8">
    <location>
        <begin position="171"/>
        <end position="187"/>
    </location>
</feature>
<keyword evidence="5 8" id="KW-1133">Transmembrane helix</keyword>
<feature type="transmembrane region" description="Helical" evidence="8">
    <location>
        <begin position="193"/>
        <end position="211"/>
    </location>
</feature>
<sequence length="498" mass="51613">MARRAHRRDRGGPHRRRDRRRRRLREAAAARGRGRGRARSHRIRPVRQPGLRRPTLPGRYSTVTVVGPRATRDLALPDDLPVAELLPQLLRHTGPDEPEADGTGWALSTMDGTTFAPGGTLAEAGVPDGGVLLLHDATAAALPGTVEDVRDAVEDAIDAGGARWESGTGRLLAVATAGLLVAAAAFSPGADSAVLLTGGLVCLLAVLMSWWSARQHDLMTHLALTGGALWAGRVGHTAVEVLAADGAAHQSTRMIGAGIAALAFVVVARAGARLATAYAVGIAAVLALGALAWALWARLGLSAVRAETLVLFIALFAIALVPRLAMSSAGLFALDRDVRAGEPTSDEHLARRLQATDARLTGAVCGLAATAGAASALLAAQPDPWASLMGAGGALALLTRSRIFELVRHVAPLRLAGMAALAWSAWLWIGHSAPLLAWLPALAVLAGLAYVSVASISRSAVSAAWWRRVVAVAETLLVAGMITLAGHLSGLYAMIGGI</sequence>
<dbReference type="Pfam" id="PF19053">
    <property type="entry name" value="EccD"/>
    <property type="match status" value="1"/>
</dbReference>
<evidence type="ECO:0000259" key="9">
    <source>
        <dbReference type="Pfam" id="PF19053"/>
    </source>
</evidence>
<proteinExistence type="inferred from homology"/>
<evidence type="ECO:0000313" key="10">
    <source>
        <dbReference type="EMBL" id="RRS00500.1"/>
    </source>
</evidence>
<protein>
    <submittedName>
        <fullName evidence="10">Type VII secretion integral membrane protein EccD</fullName>
    </submittedName>
</protein>
<comment type="similarity">
    <text evidence="2">Belongs to the EccD/Snm4 family.</text>
</comment>
<dbReference type="InterPro" id="IPR024962">
    <property type="entry name" value="YukD-like"/>
</dbReference>
<evidence type="ECO:0000256" key="6">
    <source>
        <dbReference type="ARBA" id="ARBA00023136"/>
    </source>
</evidence>
<feature type="transmembrane region" description="Helical" evidence="8">
    <location>
        <begin position="275"/>
        <end position="296"/>
    </location>
</feature>
<keyword evidence="6 8" id="KW-0472">Membrane</keyword>
<feature type="transmembrane region" description="Helical" evidence="8">
    <location>
        <begin position="435"/>
        <end position="457"/>
    </location>
</feature>
<evidence type="ECO:0000256" key="5">
    <source>
        <dbReference type="ARBA" id="ARBA00022989"/>
    </source>
</evidence>
<feature type="compositionally biased region" description="Basic residues" evidence="7">
    <location>
        <begin position="1"/>
        <end position="24"/>
    </location>
</feature>
<feature type="compositionally biased region" description="Basic residues" evidence="7">
    <location>
        <begin position="32"/>
        <end position="45"/>
    </location>
</feature>
<gene>
    <name evidence="10" type="primary">eccD</name>
    <name evidence="10" type="ORF">EIW28_08030</name>
</gene>
<name>A0A426V0X0_9ACTN</name>
<dbReference type="AlphaFoldDB" id="A0A426V0X0"/>